<feature type="compositionally biased region" description="Basic and acidic residues" evidence="1">
    <location>
        <begin position="152"/>
        <end position="162"/>
    </location>
</feature>
<sequence>MQALRVRVATPAGITRTVPLCPALLRQRGRVGAVLVRASNDSKDSLVSDAIKAASGLVDKATELVPESVPRPAAKTGVTIAGIMFIFWLLQKVISGVVTLALFAGVGYYFLTQQGAGADKDGDAIDVTSSSSSSSSKKKGGRSGDDLDDPLAEARRIMDKYK</sequence>
<dbReference type="PANTHER" id="PTHR36777:SF2">
    <property type="entry name" value="EXPRESSED PROTEIN"/>
    <property type="match status" value="1"/>
</dbReference>
<dbReference type="AlphaFoldDB" id="A0A9W6BJQ9"/>
<evidence type="ECO:0000256" key="1">
    <source>
        <dbReference type="SAM" id="MobiDB-lite"/>
    </source>
</evidence>
<feature type="region of interest" description="Disordered" evidence="1">
    <location>
        <begin position="119"/>
        <end position="162"/>
    </location>
</feature>
<accession>A0A9W6BJQ9</accession>
<evidence type="ECO:0000256" key="2">
    <source>
        <dbReference type="SAM" id="Phobius"/>
    </source>
</evidence>
<keyword evidence="2" id="KW-0472">Membrane</keyword>
<organism evidence="3 4">
    <name type="scientific">Pleodorina starrii</name>
    <dbReference type="NCBI Taxonomy" id="330485"/>
    <lineage>
        <taxon>Eukaryota</taxon>
        <taxon>Viridiplantae</taxon>
        <taxon>Chlorophyta</taxon>
        <taxon>core chlorophytes</taxon>
        <taxon>Chlorophyceae</taxon>
        <taxon>CS clade</taxon>
        <taxon>Chlamydomonadales</taxon>
        <taxon>Volvocaceae</taxon>
        <taxon>Pleodorina</taxon>
    </lineage>
</organism>
<keyword evidence="2" id="KW-0812">Transmembrane</keyword>
<reference evidence="3 4" key="1">
    <citation type="journal article" date="2023" name="Commun. Biol.">
        <title>Reorganization of the ancestral sex-determining regions during the evolution of trioecy in Pleodorina starrii.</title>
        <authorList>
            <person name="Takahashi K."/>
            <person name="Suzuki S."/>
            <person name="Kawai-Toyooka H."/>
            <person name="Yamamoto K."/>
            <person name="Hamaji T."/>
            <person name="Ootsuki R."/>
            <person name="Yamaguchi H."/>
            <person name="Kawachi M."/>
            <person name="Higashiyama T."/>
            <person name="Nozaki H."/>
        </authorList>
    </citation>
    <scope>NUCLEOTIDE SEQUENCE [LARGE SCALE GENOMIC DNA]</scope>
    <source>
        <strain evidence="3 4">NIES-4479</strain>
    </source>
</reference>
<proteinExistence type="predicted"/>
<gene>
    <name evidence="3" type="primary">PLEST002362</name>
    <name evidence="3" type="ORF">PLESTB_000699400</name>
</gene>
<dbReference type="EMBL" id="BRXU01000007">
    <property type="protein sequence ID" value="GLC53020.1"/>
    <property type="molecule type" value="Genomic_DNA"/>
</dbReference>
<dbReference type="OrthoDB" id="534175at2759"/>
<evidence type="ECO:0000313" key="4">
    <source>
        <dbReference type="Proteomes" id="UP001165080"/>
    </source>
</evidence>
<keyword evidence="2" id="KW-1133">Transmembrane helix</keyword>
<protein>
    <submittedName>
        <fullName evidence="3">Uncharacterized protein</fullName>
    </submittedName>
</protein>
<name>A0A9W6BJQ9_9CHLO</name>
<comment type="caution">
    <text evidence="3">The sequence shown here is derived from an EMBL/GenBank/DDBJ whole genome shotgun (WGS) entry which is preliminary data.</text>
</comment>
<dbReference type="Proteomes" id="UP001165080">
    <property type="component" value="Unassembled WGS sequence"/>
</dbReference>
<keyword evidence="4" id="KW-1185">Reference proteome</keyword>
<dbReference type="PANTHER" id="PTHR36777">
    <property type="entry name" value="EXPRESSED PROTEIN"/>
    <property type="match status" value="1"/>
</dbReference>
<evidence type="ECO:0000313" key="3">
    <source>
        <dbReference type="EMBL" id="GLC53020.1"/>
    </source>
</evidence>
<feature type="transmembrane region" description="Helical" evidence="2">
    <location>
        <begin position="93"/>
        <end position="111"/>
    </location>
</feature>